<name>A0A4P7NCF5_PYROR</name>
<gene>
    <name evidence="1" type="ORF">PoMZ_03175</name>
</gene>
<dbReference type="Proteomes" id="UP000294847">
    <property type="component" value="Chromosome 3"/>
</dbReference>
<reference evidence="1 2" key="1">
    <citation type="journal article" date="2019" name="Mol. Biol. Evol.">
        <title>Blast fungal genomes show frequent chromosomal changes, gene gains and losses, and effector gene turnover.</title>
        <authorList>
            <person name="Gomez Luciano L.B."/>
            <person name="Jason Tsai I."/>
            <person name="Chuma I."/>
            <person name="Tosa Y."/>
            <person name="Chen Y.H."/>
            <person name="Li J.Y."/>
            <person name="Li M.Y."/>
            <person name="Jade Lu M.Y."/>
            <person name="Nakayashiki H."/>
            <person name="Li W.H."/>
        </authorList>
    </citation>
    <scope>NUCLEOTIDE SEQUENCE [LARGE SCALE GENOMIC DNA]</scope>
    <source>
        <strain evidence="1">MZ5-1-6</strain>
    </source>
</reference>
<sequence length="34" mass="3426">MPVRKTDAGCGAFDRAPGLALLAGKDPDGQGRAL</sequence>
<accession>A0A4P7NCF5</accession>
<protein>
    <submittedName>
        <fullName evidence="1">Uncharacterized protein</fullName>
    </submittedName>
</protein>
<evidence type="ECO:0000313" key="2">
    <source>
        <dbReference type="Proteomes" id="UP000294847"/>
    </source>
</evidence>
<proteinExistence type="predicted"/>
<dbReference type="AlphaFoldDB" id="A0A4P7NCF5"/>
<organism evidence="1 2">
    <name type="scientific">Pyricularia oryzae</name>
    <name type="common">Rice blast fungus</name>
    <name type="synonym">Magnaporthe oryzae</name>
    <dbReference type="NCBI Taxonomy" id="318829"/>
    <lineage>
        <taxon>Eukaryota</taxon>
        <taxon>Fungi</taxon>
        <taxon>Dikarya</taxon>
        <taxon>Ascomycota</taxon>
        <taxon>Pezizomycotina</taxon>
        <taxon>Sordariomycetes</taxon>
        <taxon>Sordariomycetidae</taxon>
        <taxon>Magnaporthales</taxon>
        <taxon>Pyriculariaceae</taxon>
        <taxon>Pyricularia</taxon>
    </lineage>
</organism>
<dbReference type="EMBL" id="CP034206">
    <property type="protein sequence ID" value="QBZ58230.1"/>
    <property type="molecule type" value="Genomic_DNA"/>
</dbReference>
<evidence type="ECO:0000313" key="1">
    <source>
        <dbReference type="EMBL" id="QBZ58230.1"/>
    </source>
</evidence>